<reference evidence="8" key="1">
    <citation type="submission" date="2015-02" db="EMBL/GenBank/DDBJ databases">
        <title>Genome sequencing for Strongylocentrotus purpuratus.</title>
        <authorList>
            <person name="Murali S."/>
            <person name="Liu Y."/>
            <person name="Vee V."/>
            <person name="English A."/>
            <person name="Wang M."/>
            <person name="Skinner E."/>
            <person name="Han Y."/>
            <person name="Muzny D.M."/>
            <person name="Worley K.C."/>
            <person name="Gibbs R.A."/>
        </authorList>
    </citation>
    <scope>NUCLEOTIDE SEQUENCE</scope>
</reference>
<feature type="domain" description="Ig-like" evidence="6">
    <location>
        <begin position="3"/>
        <end position="94"/>
    </location>
</feature>
<dbReference type="AlphaFoldDB" id="A0A7M7SVJ3"/>
<protein>
    <recommendedName>
        <fullName evidence="6">Ig-like domain-containing protein</fullName>
    </recommendedName>
</protein>
<evidence type="ECO:0000259" key="6">
    <source>
        <dbReference type="PROSITE" id="PS50835"/>
    </source>
</evidence>
<feature type="domain" description="Ig-like" evidence="6">
    <location>
        <begin position="428"/>
        <end position="518"/>
    </location>
</feature>
<dbReference type="InterPro" id="IPR051275">
    <property type="entry name" value="Cell_adhesion_signaling"/>
</dbReference>
<dbReference type="PANTHER" id="PTHR11640:SF136">
    <property type="entry name" value="NEPHRIN"/>
    <property type="match status" value="1"/>
</dbReference>
<dbReference type="SUPFAM" id="SSF48726">
    <property type="entry name" value="Immunoglobulin"/>
    <property type="match status" value="7"/>
</dbReference>
<dbReference type="OrthoDB" id="10028801at2759"/>
<dbReference type="OMA" id="YKCTAES"/>
<dbReference type="InterPro" id="IPR013098">
    <property type="entry name" value="Ig_I-set"/>
</dbReference>
<dbReference type="GO" id="GO:0005886">
    <property type="term" value="C:plasma membrane"/>
    <property type="evidence" value="ECO:0000318"/>
    <property type="project" value="GO_Central"/>
</dbReference>
<organism evidence="7 8">
    <name type="scientific">Strongylocentrotus purpuratus</name>
    <name type="common">Purple sea urchin</name>
    <dbReference type="NCBI Taxonomy" id="7668"/>
    <lineage>
        <taxon>Eukaryota</taxon>
        <taxon>Metazoa</taxon>
        <taxon>Echinodermata</taxon>
        <taxon>Eleutherozoa</taxon>
        <taxon>Echinozoa</taxon>
        <taxon>Echinoidea</taxon>
        <taxon>Euechinoidea</taxon>
        <taxon>Echinacea</taxon>
        <taxon>Camarodonta</taxon>
        <taxon>Echinidea</taxon>
        <taxon>Strongylocentrotidae</taxon>
        <taxon>Strongylocentrotus</taxon>
    </lineage>
</organism>
<dbReference type="InterPro" id="IPR007110">
    <property type="entry name" value="Ig-like_dom"/>
</dbReference>
<dbReference type="Gene3D" id="2.60.40.10">
    <property type="entry name" value="Immunoglobulins"/>
    <property type="match status" value="8"/>
</dbReference>
<feature type="domain" description="Ig-like" evidence="6">
    <location>
        <begin position="219"/>
        <end position="314"/>
    </location>
</feature>
<dbReference type="SMART" id="SM00408">
    <property type="entry name" value="IGc2"/>
    <property type="match status" value="4"/>
</dbReference>
<dbReference type="InterPro" id="IPR003598">
    <property type="entry name" value="Ig_sub2"/>
</dbReference>
<dbReference type="SMART" id="SM00409">
    <property type="entry name" value="IG"/>
    <property type="match status" value="6"/>
</dbReference>
<dbReference type="Pfam" id="PF07679">
    <property type="entry name" value="I-set"/>
    <property type="match status" value="1"/>
</dbReference>
<evidence type="ECO:0000313" key="8">
    <source>
        <dbReference type="Proteomes" id="UP000007110"/>
    </source>
</evidence>
<dbReference type="RefSeq" id="XP_030834549.1">
    <property type="nucleotide sequence ID" value="XM_030978689.1"/>
</dbReference>
<dbReference type="InterPro" id="IPR036179">
    <property type="entry name" value="Ig-like_dom_sf"/>
</dbReference>
<dbReference type="InterPro" id="IPR013783">
    <property type="entry name" value="Ig-like_fold"/>
</dbReference>
<feature type="domain" description="Ig-like" evidence="6">
    <location>
        <begin position="627"/>
        <end position="717"/>
    </location>
</feature>
<proteinExistence type="predicted"/>
<dbReference type="GO" id="GO:0005911">
    <property type="term" value="C:cell-cell junction"/>
    <property type="evidence" value="ECO:0000318"/>
    <property type="project" value="GO_Central"/>
</dbReference>
<dbReference type="EnsemblMetazoa" id="XM_030978689">
    <property type="protein sequence ID" value="XP_030834549"/>
    <property type="gene ID" value="LOC581043"/>
</dbReference>
<keyword evidence="2" id="KW-0472">Membrane</keyword>
<dbReference type="GO" id="GO:0050839">
    <property type="term" value="F:cell adhesion molecule binding"/>
    <property type="evidence" value="ECO:0000318"/>
    <property type="project" value="GO_Central"/>
</dbReference>
<dbReference type="PROSITE" id="PS50835">
    <property type="entry name" value="IG_LIKE"/>
    <property type="match status" value="8"/>
</dbReference>
<evidence type="ECO:0000256" key="4">
    <source>
        <dbReference type="ARBA" id="ARBA00023180"/>
    </source>
</evidence>
<accession>A0A7M7SVJ3</accession>
<comment type="subcellular location">
    <subcellularLocation>
        <location evidence="1">Membrane</location>
        <topology evidence="1">Single-pass type I membrane protein</topology>
    </subcellularLocation>
</comment>
<keyword evidence="8" id="KW-1185">Reference proteome</keyword>
<dbReference type="Pfam" id="PF08205">
    <property type="entry name" value="C2-set_2"/>
    <property type="match status" value="3"/>
</dbReference>
<keyword evidence="4" id="KW-0325">Glycoprotein</keyword>
<sequence>MTPGGHEQGDIVPVLSGESYTVICATQPGANPPADLEWTSTTAQIIQGDKEDEEVTGSKLTASSKEVTFTPSMADHLTSVTCEATHPALESSLTKFIQLDVQVPPRNVNIALQSATLYDGGTLTLQEGTPSTITCESLGTRPASAITWYLDGVQVSSGVGRPEFSPNVDDSRLQDASSSIVIQPTKAQHEQVLRCQATTFGISHDTSIRLSVDGPPDQPVIAGIPDNINENQQTTVSCQADNGHPSPSFQWFIGSRNLSADATLQVRADAKNRIDATSQLRYLPIREDNGLALQCNVIHDQLSQPMRVMSDTLVVNYCPTTVEVTICPEVEEGSSEVMVCRSGSSNPASNLVWIKGITTITEPNALQTHFEESTEPLGTRTTLSYMRNFNKEDYTKSFKCCTTLSPSCDSTVCSEPCVPNVKYAPEMPTISRNMPNRQVTEGTADLEFTCRADGNPRPALTWVKAENEGLMLDQLTKEDGSQLLRFREVRRHHGGVYKCIANNNILPRSSRDDQLIVYFPPTIQNKANNRATANEGKNASLSCIVKGNPSPQVTWERLGNLSLSNRTLEVNTVVNSDYESVVTSTLNILNEQPDIDHGNYKCTAESSAGRDEAVITLISGTYAPKMPTISRNMPGRQVTEGTADLEFSCRADGNPRPSLTWVMANNEGLTLDQLTKEDGSQLLRFREVRRHHGGVYRCIANNNIPPRSSNDDQLIVRFPPTIENKANNRTTANEGKAASLSCIIKGNPSPQVNWERLGNHSVALWNRTLVVNTEVNSDYQSMVTSTLNIVDVHPDIDHGNYKCTAESTAGRDETVINLSGTLFLSLIKDKELKLIFKRPYVVIGFE</sequence>
<feature type="domain" description="Ig-like" evidence="6">
    <location>
        <begin position="319"/>
        <end position="400"/>
    </location>
</feature>
<feature type="domain" description="Ig-like" evidence="6">
    <location>
        <begin position="521"/>
        <end position="616"/>
    </location>
</feature>
<dbReference type="InParanoid" id="A0A7M7SVJ3"/>
<evidence type="ECO:0000313" key="7">
    <source>
        <dbReference type="EnsemblMetazoa" id="XP_030834549"/>
    </source>
</evidence>
<dbReference type="GO" id="GO:0098609">
    <property type="term" value="P:cell-cell adhesion"/>
    <property type="evidence" value="ECO:0000318"/>
    <property type="project" value="GO_Central"/>
</dbReference>
<dbReference type="InterPro" id="IPR013162">
    <property type="entry name" value="CD80_C2-set"/>
</dbReference>
<evidence type="ECO:0000256" key="2">
    <source>
        <dbReference type="ARBA" id="ARBA00023136"/>
    </source>
</evidence>
<dbReference type="GeneID" id="581043"/>
<feature type="domain" description="Ig-like" evidence="6">
    <location>
        <begin position="720"/>
        <end position="819"/>
    </location>
</feature>
<dbReference type="KEGG" id="spu:581043"/>
<dbReference type="PANTHER" id="PTHR11640">
    <property type="entry name" value="NEPHRIN"/>
    <property type="match status" value="1"/>
</dbReference>
<feature type="domain" description="Ig-like" evidence="6">
    <location>
        <begin position="105"/>
        <end position="211"/>
    </location>
</feature>
<name>A0A7M7SVJ3_STRPU</name>
<evidence type="ECO:0000256" key="5">
    <source>
        <dbReference type="ARBA" id="ARBA00023319"/>
    </source>
</evidence>
<dbReference type="InterPro" id="IPR003599">
    <property type="entry name" value="Ig_sub"/>
</dbReference>
<dbReference type="Pfam" id="PF13927">
    <property type="entry name" value="Ig_3"/>
    <property type="match status" value="3"/>
</dbReference>
<dbReference type="Proteomes" id="UP000007110">
    <property type="component" value="Unassembled WGS sequence"/>
</dbReference>
<keyword evidence="3" id="KW-1015">Disulfide bond</keyword>
<reference evidence="7" key="2">
    <citation type="submission" date="2021-01" db="UniProtKB">
        <authorList>
            <consortium name="EnsemblMetazoa"/>
        </authorList>
    </citation>
    <scope>IDENTIFICATION</scope>
</reference>
<keyword evidence="5" id="KW-0393">Immunoglobulin domain</keyword>
<evidence type="ECO:0000256" key="1">
    <source>
        <dbReference type="ARBA" id="ARBA00004479"/>
    </source>
</evidence>
<evidence type="ECO:0000256" key="3">
    <source>
        <dbReference type="ARBA" id="ARBA00023157"/>
    </source>
</evidence>